<organism evidence="1">
    <name type="scientific">Streptomyces sp. R11</name>
    <dbReference type="NCBI Taxonomy" id="3238625"/>
    <lineage>
        <taxon>Bacteria</taxon>
        <taxon>Bacillati</taxon>
        <taxon>Actinomycetota</taxon>
        <taxon>Actinomycetes</taxon>
        <taxon>Kitasatosporales</taxon>
        <taxon>Streptomycetaceae</taxon>
        <taxon>Streptomyces</taxon>
    </lineage>
</organism>
<name>A0AB39NBI5_9ACTN</name>
<proteinExistence type="predicted"/>
<dbReference type="EMBL" id="CP163432">
    <property type="protein sequence ID" value="XDQ15838.1"/>
    <property type="molecule type" value="Genomic_DNA"/>
</dbReference>
<sequence>MIADRLASQRPYWLPKARAPAFGAGAHYAQAINDAPGVLDESGLARITLPEVPFTRAHGGLAAPNDLQASLIQQVMPVLGGEGAGHRGGH</sequence>
<protein>
    <submittedName>
        <fullName evidence="1">Uncharacterized protein</fullName>
    </submittedName>
</protein>
<dbReference type="RefSeq" id="WP_369275766.1">
    <property type="nucleotide sequence ID" value="NZ_CP163432.1"/>
</dbReference>
<dbReference type="AlphaFoldDB" id="A0AB39NBI5"/>
<reference evidence="1" key="1">
    <citation type="submission" date="2024-07" db="EMBL/GenBank/DDBJ databases">
        <authorList>
            <person name="Yu S.T."/>
        </authorList>
    </citation>
    <scope>NUCLEOTIDE SEQUENCE</scope>
    <source>
        <strain evidence="1">R11</strain>
    </source>
</reference>
<evidence type="ECO:0000313" key="1">
    <source>
        <dbReference type="EMBL" id="XDQ15838.1"/>
    </source>
</evidence>
<accession>A0AB39NBI5</accession>
<gene>
    <name evidence="1" type="ORF">AB5J55_42665</name>
</gene>